<dbReference type="Pfam" id="PF13385">
    <property type="entry name" value="Laminin_G_3"/>
    <property type="match status" value="1"/>
</dbReference>
<name>A0AA97L137_EUBMA</name>
<evidence type="ECO:0000256" key="7">
    <source>
        <dbReference type="SAM" id="MobiDB-lite"/>
    </source>
</evidence>
<accession>A0AA97L137</accession>
<dbReference type="InterPro" id="IPR006558">
    <property type="entry name" value="LamG-like"/>
</dbReference>
<dbReference type="SMART" id="SM00004">
    <property type="entry name" value="NL"/>
    <property type="match status" value="2"/>
</dbReference>
<gene>
    <name evidence="11" type="primary">PAPPA2</name>
</gene>
<evidence type="ECO:0000256" key="1">
    <source>
        <dbReference type="ARBA" id="ARBA00008721"/>
    </source>
</evidence>
<dbReference type="GeneID" id="129330303"/>
<dbReference type="SUPFAM" id="SSF57535">
    <property type="entry name" value="Complement control module/SCR domain"/>
    <property type="match status" value="3"/>
</dbReference>
<keyword evidence="4" id="KW-1015">Disulfide bond</keyword>
<dbReference type="Gene3D" id="3.40.390.10">
    <property type="entry name" value="Collagenase (Catalytic Domain)"/>
    <property type="match status" value="1"/>
</dbReference>
<keyword evidence="6" id="KW-0768">Sushi</keyword>
<feature type="signal peptide" evidence="8">
    <location>
        <begin position="1"/>
        <end position="26"/>
    </location>
</feature>
<dbReference type="GO" id="GO:0005615">
    <property type="term" value="C:extracellular space"/>
    <property type="evidence" value="ECO:0007669"/>
    <property type="project" value="TreeGrafter"/>
</dbReference>
<dbReference type="GO" id="GO:0007166">
    <property type="term" value="P:cell surface receptor signaling pathway"/>
    <property type="evidence" value="ECO:0007669"/>
    <property type="project" value="TreeGrafter"/>
</dbReference>
<evidence type="ECO:0000313" key="11">
    <source>
        <dbReference type="RefSeq" id="XP_054836312.1"/>
    </source>
</evidence>
<organism evidence="10 11">
    <name type="scientific">Eublepharis macularius</name>
    <name type="common">Leopard gecko</name>
    <name type="synonym">Cyrtodactylus macularius</name>
    <dbReference type="NCBI Taxonomy" id="481883"/>
    <lineage>
        <taxon>Eukaryota</taxon>
        <taxon>Metazoa</taxon>
        <taxon>Chordata</taxon>
        <taxon>Craniata</taxon>
        <taxon>Vertebrata</taxon>
        <taxon>Euteleostomi</taxon>
        <taxon>Lepidosauria</taxon>
        <taxon>Squamata</taxon>
        <taxon>Bifurcata</taxon>
        <taxon>Gekkota</taxon>
        <taxon>Eublepharidae</taxon>
        <taxon>Eublepharinae</taxon>
        <taxon>Eublepharis</taxon>
    </lineage>
</organism>
<dbReference type="InterPro" id="IPR035976">
    <property type="entry name" value="Sushi/SCR/CCP_sf"/>
</dbReference>
<dbReference type="InterPro" id="IPR011936">
    <property type="entry name" value="Myxo_disulph_rpt"/>
</dbReference>
<proteinExistence type="inferred from homology"/>
<dbReference type="PROSITE" id="PS50923">
    <property type="entry name" value="SUSHI"/>
    <property type="match status" value="2"/>
</dbReference>
<dbReference type="InterPro" id="IPR008754">
    <property type="entry name" value="Peptidase_M43"/>
</dbReference>
<keyword evidence="2 8" id="KW-0732">Signal</keyword>
<comment type="caution">
    <text evidence="6">Lacks conserved residue(s) required for the propagation of feature annotation.</text>
</comment>
<dbReference type="Gene3D" id="2.10.70.10">
    <property type="entry name" value="Complement Module, domain 1"/>
    <property type="match status" value="2"/>
</dbReference>
<dbReference type="PANTHER" id="PTHR46130:SF1">
    <property type="entry name" value="PAPPALYSIN-2"/>
    <property type="match status" value="1"/>
</dbReference>
<evidence type="ECO:0000256" key="8">
    <source>
        <dbReference type="SAM" id="SignalP"/>
    </source>
</evidence>
<dbReference type="FunFam" id="3.40.390.10:FF:000026">
    <property type="entry name" value="Pappalysin 1"/>
    <property type="match status" value="1"/>
</dbReference>
<dbReference type="Pfam" id="PF00084">
    <property type="entry name" value="Sushi"/>
    <property type="match status" value="2"/>
</dbReference>
<feature type="chain" id="PRO_5041721063" evidence="8">
    <location>
        <begin position="27"/>
        <end position="1650"/>
    </location>
</feature>
<dbReference type="InterPro" id="IPR043543">
    <property type="entry name" value="PAPPA/PAPPA2"/>
</dbReference>
<dbReference type="Pfam" id="PF05572">
    <property type="entry name" value="Peptidase_M43"/>
    <property type="match status" value="1"/>
</dbReference>
<feature type="domain" description="Sushi" evidence="9">
    <location>
        <begin position="1383"/>
        <end position="1452"/>
    </location>
</feature>
<dbReference type="KEGG" id="emc:129330303"/>
<dbReference type="CDD" id="cd00033">
    <property type="entry name" value="CCP"/>
    <property type="match status" value="2"/>
</dbReference>
<reference evidence="11" key="1">
    <citation type="submission" date="2025-08" db="UniProtKB">
        <authorList>
            <consortium name="RefSeq"/>
        </authorList>
    </citation>
    <scope>IDENTIFICATION</scope>
    <source>
        <tissue evidence="11">Blood</tissue>
    </source>
</reference>
<keyword evidence="3" id="KW-0677">Repeat</keyword>
<dbReference type="PANTHER" id="PTHR46130">
    <property type="entry name" value="LAMGL DOMAIN-CONTAINING PROTEIN"/>
    <property type="match status" value="1"/>
</dbReference>
<dbReference type="SUPFAM" id="SSF49899">
    <property type="entry name" value="Concanavalin A-like lectins/glucanases"/>
    <property type="match status" value="1"/>
</dbReference>
<evidence type="ECO:0000256" key="2">
    <source>
        <dbReference type="ARBA" id="ARBA00022729"/>
    </source>
</evidence>
<keyword evidence="5" id="KW-0325">Glycoprotein</keyword>
<evidence type="ECO:0000256" key="5">
    <source>
        <dbReference type="ARBA" id="ARBA00023180"/>
    </source>
</evidence>
<dbReference type="InterPro" id="IPR000436">
    <property type="entry name" value="Sushi_SCR_CCP_dom"/>
</dbReference>
<dbReference type="InterPro" id="IPR013320">
    <property type="entry name" value="ConA-like_dom_sf"/>
</dbReference>
<dbReference type="CDD" id="cd04275">
    <property type="entry name" value="ZnMc_pappalysin_like"/>
    <property type="match status" value="1"/>
</dbReference>
<sequence>MACPGAAPLASALVVAAVCLLGAARSDPEASWKRQRQARAPGSLDGERCWLRRARSTGAPPQHPYASYPRPAVGAGAGQGPTPLLPGRSRRSDGSSVEDTWEESNAFPRRQRARAGLYAQAPGPALGSVAALYFSGGREQLLLRPGVLAELPREEFTVEAWVKPEGGQSNPAIIAGVFDNCSHLASDKGWSLGIHSQEKLGRKDARFFFSLRTDRVKRSSFILAHRRYQLNTWTHLAATYNGHQMLLYLNGKRVARSSQQSGALHSPFMASCRTLMLGGDNSVDGHNFRGHLALLVVWSIALPQEKLQRAFLRKIDDRESAMLLGARFSRLEQQWMTFKDAVYPLVESFHAPEPQVLSLLMPPACGQTACDNVELISHYNSHWPLRNEKVVRYRVVNIYDDNGLHPTVTREQIAHQHRALSEAFGPYNITWQLNIHEVYNSSLRYRAVLVNCEPGKIGNEYCDPECEHVLTGYDGGDCRRLARCYAWERRDGVCNMECNNMLNDFDDGDCCNPRVTNVRKTCFDPDSPHRAYMSVKELKEILQLNSTHFLNVYFASSVREELAGAATWPWDKDALSHLGGVVLNPTYYGIPGHINTMIHEVGHVLGLYHVFKGVNERESCDDPCSETTPSMETGDLCADTAPTPKSKLCRDPDPTNDTCGQIHFSGTPFNNYMSYTDDDCTDSFTPNQVARMHCYLDLVYQQWSQGRKPTPIPMPPIVIGQNQDSLTIHWSPPISGVLYERESGNLCGDCAEDGTFSQYVYEASSPRICDSSGYWTPEEAVGPPDVDQPCEPSLQAWSPEFNLFNVSMTTPCPQPLGCILELRFLHPIYPDSLMVWTTYFSTDSPRALSDIEILTEQGDTVHLGPMDTYCDIPLTVKLSLNKKVLGVKIYTFDEQMEIDAALLISTPQSPLCSNCKPVRYRVLRDPPFLDGSPAMVTQPGRKFIDMEVTAGQLYRYQVQAVAGAAVGEASPPLIHIHGSSYCGDGKVSMILEEECDDGDQLNGDGCSRTCKKEQGFHCVGEPSLCYVHEGDGLCEPFEITNNIEDCGLYTPKEYMDQWASEAYTSHQDQKACPVSLVTGEPLVRVCKPNLQDTLKHQPLMAWFPCTSHDVLQDIENEKMLSDDRIWLKVCFNRPSTATSLFVFLASDGTLAGDQPKPTVTVHLGDISGRSHFLATYELSCQQNPLVINITDSLAVHQIKSAMFNFSSLFVGISAVALRTRSPLSPSTPSNCLPENEGRGHEKHSCTPNTCREQSSCMLPFIHHSAAVNCSSRNQGLTQCSVTCEKGYVLHASQGQMLRPGQKEILLTCNSGRWDRSVTCDPIDCQVPDQSHVLYAEFSCPKGTTYQKQCFFSCIKPAKLQGMSQRLTCLEDGLWSLPEAYCKLECDTPHPVANAKLLLPRCLQGNHDVGSVCRYKCKPGYHVAETTEGKSRKKFLNIQCLESGFWEEGSCVPVLCKPPPPVFEGMYNCTNGFQLDSQCVLSCSPQNKRVPILCTKDGLWTDEFKLCEDLQGECSPPQELNSVEYKCDQGYGIGAVCAPSCLIPLRDPVTLPENVTVDSMDHRLQPIRIQNIVCTGKLEWHPDPKAIHCIDSCEPFLADGWCDTINNRAYCRYDGGDCCSSTVSSRKVVPFPDDCDQDECSCRDPAAEENQ</sequence>
<dbReference type="SMART" id="SM00560">
    <property type="entry name" value="LamGL"/>
    <property type="match status" value="1"/>
</dbReference>
<evidence type="ECO:0000256" key="3">
    <source>
        <dbReference type="ARBA" id="ARBA00022737"/>
    </source>
</evidence>
<dbReference type="Pfam" id="PF25900">
    <property type="entry name" value="PAPPA"/>
    <property type="match status" value="1"/>
</dbReference>
<dbReference type="Gene3D" id="2.60.120.200">
    <property type="match status" value="1"/>
</dbReference>
<evidence type="ECO:0000256" key="4">
    <source>
        <dbReference type="ARBA" id="ARBA00023157"/>
    </source>
</evidence>
<protein>
    <submittedName>
        <fullName evidence="11">Pappalysin-2</fullName>
    </submittedName>
</protein>
<dbReference type="CTD" id="60676"/>
<dbReference type="InterPro" id="IPR058897">
    <property type="entry name" value="PAPPA_SD_C"/>
</dbReference>
<feature type="region of interest" description="Disordered" evidence="7">
    <location>
        <begin position="56"/>
        <end position="108"/>
    </location>
</feature>
<dbReference type="InterPro" id="IPR000800">
    <property type="entry name" value="Notch_dom"/>
</dbReference>
<evidence type="ECO:0000259" key="9">
    <source>
        <dbReference type="PROSITE" id="PS50923"/>
    </source>
</evidence>
<evidence type="ECO:0000313" key="10">
    <source>
        <dbReference type="Proteomes" id="UP001190640"/>
    </source>
</evidence>
<dbReference type="RefSeq" id="XP_054836312.1">
    <property type="nucleotide sequence ID" value="XM_054980337.1"/>
</dbReference>
<evidence type="ECO:0000256" key="6">
    <source>
        <dbReference type="PROSITE-ProRule" id="PRU00302"/>
    </source>
</evidence>
<dbReference type="GO" id="GO:0006508">
    <property type="term" value="P:proteolysis"/>
    <property type="evidence" value="ECO:0007669"/>
    <property type="project" value="TreeGrafter"/>
</dbReference>
<dbReference type="InterPro" id="IPR024079">
    <property type="entry name" value="MetalloPept_cat_dom_sf"/>
</dbReference>
<dbReference type="GO" id="GO:0004222">
    <property type="term" value="F:metalloendopeptidase activity"/>
    <property type="evidence" value="ECO:0007669"/>
    <property type="project" value="TreeGrafter"/>
</dbReference>
<dbReference type="Proteomes" id="UP001190640">
    <property type="component" value="Chromosome 5"/>
</dbReference>
<dbReference type="SUPFAM" id="SSF55486">
    <property type="entry name" value="Metalloproteases ('zincins'), catalytic domain"/>
    <property type="match status" value="2"/>
</dbReference>
<keyword evidence="10" id="KW-1185">Reference proteome</keyword>
<comment type="similarity">
    <text evidence="1">Belongs to the peptidase M43B family.</text>
</comment>
<feature type="domain" description="Sushi" evidence="9">
    <location>
        <begin position="1453"/>
        <end position="1508"/>
    </location>
</feature>
<dbReference type="NCBIfam" id="TIGR02232">
    <property type="entry name" value="myxo_disulf_rpt"/>
    <property type="match status" value="1"/>
</dbReference>
<dbReference type="SMART" id="SM00032">
    <property type="entry name" value="CCP"/>
    <property type="match status" value="4"/>
</dbReference>